<dbReference type="EMBL" id="CP098611">
    <property type="protein sequence ID" value="USR91808.1"/>
    <property type="molecule type" value="Genomic_DNA"/>
</dbReference>
<dbReference type="Proteomes" id="UP001056708">
    <property type="component" value="Chromosome"/>
</dbReference>
<dbReference type="Pfam" id="PF08241">
    <property type="entry name" value="Methyltransf_11"/>
    <property type="match status" value="1"/>
</dbReference>
<dbReference type="Gene3D" id="3.40.50.150">
    <property type="entry name" value="Vaccinia Virus protein VP39"/>
    <property type="match status" value="1"/>
</dbReference>
<dbReference type="PANTHER" id="PTHR43861">
    <property type="entry name" value="TRANS-ACONITATE 2-METHYLTRANSFERASE-RELATED"/>
    <property type="match status" value="1"/>
</dbReference>
<reference evidence="2" key="1">
    <citation type="submission" date="2022-06" db="EMBL/GenBank/DDBJ databases">
        <title>Genome sequence of Phormidium yuhuli AB48 isolated from an industrial photobioreactor environment.</title>
        <authorList>
            <person name="Qiu Y."/>
            <person name="Noonan A.J.C."/>
            <person name="Dofher K."/>
            <person name="Koch M."/>
            <person name="Kieft B."/>
            <person name="Lin X."/>
            <person name="Ziels R.M."/>
            <person name="Hallam S.J."/>
        </authorList>
    </citation>
    <scope>NUCLEOTIDE SEQUENCE</scope>
    <source>
        <strain evidence="2">AB48</strain>
    </source>
</reference>
<keyword evidence="2" id="KW-0489">Methyltransferase</keyword>
<dbReference type="RefSeq" id="WP_252663837.1">
    <property type="nucleotide sequence ID" value="NZ_CP098611.1"/>
</dbReference>
<dbReference type="CDD" id="cd02440">
    <property type="entry name" value="AdoMet_MTases"/>
    <property type="match status" value="1"/>
</dbReference>
<dbReference type="InterPro" id="IPR013216">
    <property type="entry name" value="Methyltransf_11"/>
</dbReference>
<sequence>MLAKELQQEYQRRFVNIAKYRRRVWRVLVKSYFQGKVGQNQDILDLGCGWGEFINEVQAKSKYAMDLNPDAAEYLNPEITFLHQDCSQAWDIADNALDVVFTSNFLEHLFSKESLSQTLSEAYRCVKPGGKIICLGPNLRYTGGAYWDFFDHHLPLTNASMSEILELKGFVVNTCIPQFLPYTMANGRQLPLWTVSVYLSLPLVWKILGKQFLVIASKPKP</sequence>
<gene>
    <name evidence="2" type="ORF">NEA10_03520</name>
</gene>
<dbReference type="GO" id="GO:0008168">
    <property type="term" value="F:methyltransferase activity"/>
    <property type="evidence" value="ECO:0007669"/>
    <property type="project" value="UniProtKB-KW"/>
</dbReference>
<dbReference type="PANTHER" id="PTHR43861:SF1">
    <property type="entry name" value="TRANS-ACONITATE 2-METHYLTRANSFERASE"/>
    <property type="match status" value="1"/>
</dbReference>
<feature type="domain" description="Methyltransferase type 11" evidence="1">
    <location>
        <begin position="44"/>
        <end position="134"/>
    </location>
</feature>
<dbReference type="GO" id="GO:0032259">
    <property type="term" value="P:methylation"/>
    <property type="evidence" value="ECO:0007669"/>
    <property type="project" value="UniProtKB-KW"/>
</dbReference>
<protein>
    <submittedName>
        <fullName evidence="2">Class I SAM-dependent methyltransferase</fullName>
    </submittedName>
</protein>
<proteinExistence type="predicted"/>
<dbReference type="SUPFAM" id="SSF53335">
    <property type="entry name" value="S-adenosyl-L-methionine-dependent methyltransferases"/>
    <property type="match status" value="1"/>
</dbReference>
<dbReference type="InterPro" id="IPR029063">
    <property type="entry name" value="SAM-dependent_MTases_sf"/>
</dbReference>
<evidence type="ECO:0000313" key="2">
    <source>
        <dbReference type="EMBL" id="USR91808.1"/>
    </source>
</evidence>
<keyword evidence="2" id="KW-0808">Transferase</keyword>
<keyword evidence="3" id="KW-1185">Reference proteome</keyword>
<accession>A0ABY5ASH7</accession>
<organism evidence="2 3">
    <name type="scientific">Phormidium yuhuli AB48</name>
    <dbReference type="NCBI Taxonomy" id="2940671"/>
    <lineage>
        <taxon>Bacteria</taxon>
        <taxon>Bacillati</taxon>
        <taxon>Cyanobacteriota</taxon>
        <taxon>Cyanophyceae</taxon>
        <taxon>Oscillatoriophycideae</taxon>
        <taxon>Oscillatoriales</taxon>
        <taxon>Oscillatoriaceae</taxon>
        <taxon>Phormidium</taxon>
        <taxon>Phormidium yuhuli</taxon>
    </lineage>
</organism>
<name>A0ABY5ASH7_9CYAN</name>
<evidence type="ECO:0000259" key="1">
    <source>
        <dbReference type="Pfam" id="PF08241"/>
    </source>
</evidence>
<evidence type="ECO:0000313" key="3">
    <source>
        <dbReference type="Proteomes" id="UP001056708"/>
    </source>
</evidence>